<keyword evidence="2" id="KW-1185">Reference proteome</keyword>
<gene>
    <name evidence="1" type="ORF">BLNAU_21702</name>
</gene>
<comment type="caution">
    <text evidence="1">The sequence shown here is derived from an EMBL/GenBank/DDBJ whole genome shotgun (WGS) entry which is preliminary data.</text>
</comment>
<accession>A0ABQ9WXG4</accession>
<evidence type="ECO:0000313" key="1">
    <source>
        <dbReference type="EMBL" id="KAK2943392.1"/>
    </source>
</evidence>
<organism evidence="1 2">
    <name type="scientific">Blattamonas nauphoetae</name>
    <dbReference type="NCBI Taxonomy" id="2049346"/>
    <lineage>
        <taxon>Eukaryota</taxon>
        <taxon>Metamonada</taxon>
        <taxon>Preaxostyla</taxon>
        <taxon>Oxymonadida</taxon>
        <taxon>Blattamonas</taxon>
    </lineage>
</organism>
<reference evidence="1 2" key="1">
    <citation type="journal article" date="2022" name="bioRxiv">
        <title>Genomics of Preaxostyla Flagellates Illuminates Evolutionary Transitions and the Path Towards Mitochondrial Loss.</title>
        <authorList>
            <person name="Novak L.V.F."/>
            <person name="Treitli S.C."/>
            <person name="Pyrih J."/>
            <person name="Halakuc P."/>
            <person name="Pipaliya S.V."/>
            <person name="Vacek V."/>
            <person name="Brzon O."/>
            <person name="Soukal P."/>
            <person name="Eme L."/>
            <person name="Dacks J.B."/>
            <person name="Karnkowska A."/>
            <person name="Elias M."/>
            <person name="Hampl V."/>
        </authorList>
    </citation>
    <scope>NUCLEOTIDE SEQUENCE [LARGE SCALE GENOMIC DNA]</scope>
    <source>
        <strain evidence="1">NAU3</strain>
        <tissue evidence="1">Gut</tissue>
    </source>
</reference>
<dbReference type="Proteomes" id="UP001281761">
    <property type="component" value="Unassembled WGS sequence"/>
</dbReference>
<proteinExistence type="predicted"/>
<name>A0ABQ9WXG4_9EUKA</name>
<protein>
    <submittedName>
        <fullName evidence="1">Uncharacterized protein</fullName>
    </submittedName>
</protein>
<evidence type="ECO:0000313" key="2">
    <source>
        <dbReference type="Proteomes" id="UP001281761"/>
    </source>
</evidence>
<sequence length="346" mass="39737">MTALDTTKLTSTDSPCPDCYPFLNWQVNRKESESEKALVLLSLVATVKFQPALNDSLESKAVQFLESMHWDNHVSADAFLGAFGPTRDESSTNFGHSIEVLFSAPNQTITIASLEMLHRLITHCSTHVHYTLVQAALIPQLVTSINPLSLSLSEAVDIHINVMKNVDWSFWLATPYGLEDLTIEDDNGQQTVRETVLKKVLVPSEKYILRLCVNRFSIVDCDQSCELMRLLYLLLRICPYYQQTMDFVIHLPVFLTIPSCLTFFENDYPIWSFLTQIFDTWNELNEQGGEVRQMWKTVHRMLRMEGFEDVLEDKLQNDKNKSGGTLIVSYSIRWNIMLGMNIPQRW</sequence>
<dbReference type="EMBL" id="JARBJD010000349">
    <property type="protein sequence ID" value="KAK2943392.1"/>
    <property type="molecule type" value="Genomic_DNA"/>
</dbReference>